<dbReference type="EMBL" id="AZSP01000386">
    <property type="protein sequence ID" value="PVE04559.1"/>
    <property type="molecule type" value="Genomic_DNA"/>
</dbReference>
<organism evidence="3 4">
    <name type="scientific">Streptomyces scopuliridis RB72</name>
    <dbReference type="NCBI Taxonomy" id="1440053"/>
    <lineage>
        <taxon>Bacteria</taxon>
        <taxon>Bacillati</taxon>
        <taxon>Actinomycetota</taxon>
        <taxon>Actinomycetes</taxon>
        <taxon>Kitasatosporales</taxon>
        <taxon>Streptomycetaceae</taxon>
        <taxon>Streptomyces</taxon>
    </lineage>
</organism>
<dbReference type="OrthoDB" id="4338346at2"/>
<keyword evidence="2" id="KW-0812">Transmembrane</keyword>
<protein>
    <submittedName>
        <fullName evidence="3">Uncharacterized protein</fullName>
    </submittedName>
</protein>
<feature type="region of interest" description="Disordered" evidence="1">
    <location>
        <begin position="37"/>
        <end position="61"/>
    </location>
</feature>
<accession>A0A2T7SNY3</accession>
<comment type="caution">
    <text evidence="3">The sequence shown here is derived from an EMBL/GenBank/DDBJ whole genome shotgun (WGS) entry which is preliminary data.</text>
</comment>
<dbReference type="AlphaFoldDB" id="A0A2T7SNY3"/>
<dbReference type="Proteomes" id="UP000245992">
    <property type="component" value="Unassembled WGS sequence"/>
</dbReference>
<feature type="compositionally biased region" description="Polar residues" evidence="1">
    <location>
        <begin position="44"/>
        <end position="54"/>
    </location>
</feature>
<evidence type="ECO:0000256" key="2">
    <source>
        <dbReference type="SAM" id="Phobius"/>
    </source>
</evidence>
<keyword evidence="2" id="KW-0472">Membrane</keyword>
<gene>
    <name evidence="3" type="ORF">Y717_11190</name>
</gene>
<evidence type="ECO:0000313" key="3">
    <source>
        <dbReference type="EMBL" id="PVE04559.1"/>
    </source>
</evidence>
<dbReference type="RefSeq" id="WP_030350006.1">
    <property type="nucleotide sequence ID" value="NZ_AZSP01000386.1"/>
</dbReference>
<evidence type="ECO:0000313" key="4">
    <source>
        <dbReference type="Proteomes" id="UP000245992"/>
    </source>
</evidence>
<proteinExistence type="predicted"/>
<reference evidence="3 4" key="1">
    <citation type="submission" date="2013-12" db="EMBL/GenBank/DDBJ databases">
        <title>Annotated genome of Streptomyces scopuliridis.</title>
        <authorList>
            <person name="Olson J.B."/>
        </authorList>
    </citation>
    <scope>NUCLEOTIDE SEQUENCE [LARGE SCALE GENOMIC DNA]</scope>
    <source>
        <strain evidence="3 4">RB72</strain>
    </source>
</reference>
<keyword evidence="4" id="KW-1185">Reference proteome</keyword>
<keyword evidence="2" id="KW-1133">Transmembrane helix</keyword>
<sequence length="80" mass="8929">METIITVAAIVVMIAGGMFLIHRLNTQHDERIAAFRYGDAPQGSGRQNRTSRQPTEPIDPPVAIRYERHAEGPRMAPTVF</sequence>
<feature type="transmembrane region" description="Helical" evidence="2">
    <location>
        <begin position="6"/>
        <end position="24"/>
    </location>
</feature>
<evidence type="ECO:0000256" key="1">
    <source>
        <dbReference type="SAM" id="MobiDB-lite"/>
    </source>
</evidence>
<name>A0A2T7SNY3_9ACTN</name>